<keyword evidence="4" id="KW-0391">Immunity</keyword>
<dbReference type="GeneTree" id="ENSGT01030000234530"/>
<protein>
    <recommendedName>
        <fullName evidence="8">Ig-like domain-containing protein</fullName>
    </recommendedName>
</protein>
<dbReference type="Proteomes" id="UP000694397">
    <property type="component" value="Chromosome 13"/>
</dbReference>
<dbReference type="InterPro" id="IPR052051">
    <property type="entry name" value="TCR_complex_component"/>
</dbReference>
<keyword evidence="6" id="KW-1015">Disulfide bond</keyword>
<dbReference type="PANTHER" id="PTHR19433">
    <property type="entry name" value="T-CELL RECEPTOR ALPHA CHAIN V REGION-RELATED"/>
    <property type="match status" value="1"/>
</dbReference>
<dbReference type="InterPro" id="IPR036179">
    <property type="entry name" value="Ig-like_dom_sf"/>
</dbReference>
<dbReference type="SUPFAM" id="SSF48726">
    <property type="entry name" value="Immunoglobulin"/>
    <property type="match status" value="1"/>
</dbReference>
<dbReference type="GO" id="GO:0002376">
    <property type="term" value="P:immune system process"/>
    <property type="evidence" value="ECO:0007669"/>
    <property type="project" value="UniProtKB-KW"/>
</dbReference>
<dbReference type="InterPro" id="IPR007110">
    <property type="entry name" value="Ig-like_dom"/>
</dbReference>
<name>A0A8C9QUI5_SCLFO</name>
<dbReference type="GO" id="GO:0009617">
    <property type="term" value="P:response to bacterium"/>
    <property type="evidence" value="ECO:0007669"/>
    <property type="project" value="TreeGrafter"/>
</dbReference>
<dbReference type="InterPro" id="IPR013783">
    <property type="entry name" value="Ig-like_fold"/>
</dbReference>
<evidence type="ECO:0000259" key="8">
    <source>
        <dbReference type="PROSITE" id="PS50835"/>
    </source>
</evidence>
<evidence type="ECO:0000256" key="3">
    <source>
        <dbReference type="ARBA" id="ARBA00022729"/>
    </source>
</evidence>
<dbReference type="Ensembl" id="ENSSFOT00015003380.2">
    <property type="protein sequence ID" value="ENSSFOP00015003325.2"/>
    <property type="gene ID" value="ENSSFOG00015002040.2"/>
</dbReference>
<dbReference type="InterPro" id="IPR003599">
    <property type="entry name" value="Ig_sub"/>
</dbReference>
<evidence type="ECO:0000256" key="6">
    <source>
        <dbReference type="ARBA" id="ARBA00023157"/>
    </source>
</evidence>
<reference evidence="9" key="2">
    <citation type="submission" date="2025-08" db="UniProtKB">
        <authorList>
            <consortium name="Ensembl"/>
        </authorList>
    </citation>
    <scope>IDENTIFICATION</scope>
</reference>
<evidence type="ECO:0000256" key="4">
    <source>
        <dbReference type="ARBA" id="ARBA00022859"/>
    </source>
</evidence>
<evidence type="ECO:0000313" key="10">
    <source>
        <dbReference type="Proteomes" id="UP000694397"/>
    </source>
</evidence>
<evidence type="ECO:0000256" key="7">
    <source>
        <dbReference type="ARBA" id="ARBA00023180"/>
    </source>
</evidence>
<evidence type="ECO:0000313" key="9">
    <source>
        <dbReference type="Ensembl" id="ENSSFOP00015003325.2"/>
    </source>
</evidence>
<evidence type="ECO:0000256" key="1">
    <source>
        <dbReference type="ARBA" id="ARBA00004236"/>
    </source>
</evidence>
<dbReference type="Gene3D" id="2.60.40.10">
    <property type="entry name" value="Immunoglobulins"/>
    <property type="match status" value="1"/>
</dbReference>
<evidence type="ECO:0000256" key="5">
    <source>
        <dbReference type="ARBA" id="ARBA00023136"/>
    </source>
</evidence>
<dbReference type="GO" id="GO:0005886">
    <property type="term" value="C:plasma membrane"/>
    <property type="evidence" value="ECO:0007669"/>
    <property type="project" value="UniProtKB-SubCell"/>
</dbReference>
<keyword evidence="2" id="KW-1003">Cell membrane</keyword>
<evidence type="ECO:0000256" key="2">
    <source>
        <dbReference type="ARBA" id="ARBA00022475"/>
    </source>
</evidence>
<accession>A0A8C9QUI5</accession>
<dbReference type="AlphaFoldDB" id="A0A8C9QUI5"/>
<reference evidence="9" key="3">
    <citation type="submission" date="2025-09" db="UniProtKB">
        <authorList>
            <consortium name="Ensembl"/>
        </authorList>
    </citation>
    <scope>IDENTIFICATION</scope>
</reference>
<organism evidence="9 10">
    <name type="scientific">Scleropages formosus</name>
    <name type="common">Asian bonytongue</name>
    <name type="synonym">Osteoglossum formosum</name>
    <dbReference type="NCBI Taxonomy" id="113540"/>
    <lineage>
        <taxon>Eukaryota</taxon>
        <taxon>Metazoa</taxon>
        <taxon>Chordata</taxon>
        <taxon>Craniata</taxon>
        <taxon>Vertebrata</taxon>
        <taxon>Euteleostomi</taxon>
        <taxon>Actinopterygii</taxon>
        <taxon>Neopterygii</taxon>
        <taxon>Teleostei</taxon>
        <taxon>Osteoglossocephala</taxon>
        <taxon>Osteoglossomorpha</taxon>
        <taxon>Osteoglossiformes</taxon>
        <taxon>Osteoglossidae</taxon>
        <taxon>Scleropages</taxon>
    </lineage>
</organism>
<sequence length="176" mass="20631">FINYFLYFTLDRTWSDEIYQPSSFLAVHLGDTATLECFFSKDERYISWFKQTAAEKPHIIAFTEKYLEPVFYNEFNTSKRFKIQRRDRSNHLMISKTEHSDSAVYYCGRMKDFIMLFGTGTFLSVKVIKVQCVILFHLYQSALPHPVPVLATNTNLDSSHIVRNRSSQEGSRQTRA</sequence>
<dbReference type="PANTHER" id="PTHR19433:SF127">
    <property type="entry name" value="NITR9"/>
    <property type="match status" value="1"/>
</dbReference>
<reference evidence="9 10" key="1">
    <citation type="submission" date="2019-04" db="EMBL/GenBank/DDBJ databases">
        <authorList>
            <consortium name="Wellcome Sanger Institute Data Sharing"/>
        </authorList>
    </citation>
    <scope>NUCLEOTIDE SEQUENCE [LARGE SCALE GENOMIC DNA]</scope>
</reference>
<keyword evidence="5" id="KW-0472">Membrane</keyword>
<dbReference type="InterPro" id="IPR013106">
    <property type="entry name" value="Ig_V-set"/>
</dbReference>
<keyword evidence="10" id="KW-1185">Reference proteome</keyword>
<dbReference type="Pfam" id="PF07686">
    <property type="entry name" value="V-set"/>
    <property type="match status" value="1"/>
</dbReference>
<comment type="subcellular location">
    <subcellularLocation>
        <location evidence="1">Cell membrane</location>
    </subcellularLocation>
</comment>
<keyword evidence="7" id="KW-0325">Glycoprotein</keyword>
<dbReference type="PROSITE" id="PS50835">
    <property type="entry name" value="IG_LIKE"/>
    <property type="match status" value="1"/>
</dbReference>
<feature type="domain" description="Ig-like" evidence="8">
    <location>
        <begin position="30"/>
        <end position="107"/>
    </location>
</feature>
<keyword evidence="3" id="KW-0732">Signal</keyword>
<dbReference type="CDD" id="cd00099">
    <property type="entry name" value="IgV"/>
    <property type="match status" value="1"/>
</dbReference>
<proteinExistence type="predicted"/>
<dbReference type="SMART" id="SM00409">
    <property type="entry name" value="IG"/>
    <property type="match status" value="1"/>
</dbReference>